<evidence type="ECO:0000259" key="5">
    <source>
        <dbReference type="Pfam" id="PF00389"/>
    </source>
</evidence>
<dbReference type="GO" id="GO:0030267">
    <property type="term" value="F:glyoxylate reductase (NADPH) activity"/>
    <property type="evidence" value="ECO:0007669"/>
    <property type="project" value="TreeGrafter"/>
</dbReference>
<dbReference type="InterPro" id="IPR029752">
    <property type="entry name" value="D-isomer_DH_CS1"/>
</dbReference>
<dbReference type="InterPro" id="IPR036291">
    <property type="entry name" value="NAD(P)-bd_dom_sf"/>
</dbReference>
<accession>A0AAV6YAN6</accession>
<dbReference type="GO" id="GO:0016618">
    <property type="term" value="F:hydroxypyruvate reductase [NAD(P)H] activity"/>
    <property type="evidence" value="ECO:0007669"/>
    <property type="project" value="TreeGrafter"/>
</dbReference>
<keyword evidence="3" id="KW-0520">NAD</keyword>
<protein>
    <recommendedName>
        <fullName evidence="9">Glyoxylate/hydroxypyruvate reductase HPR3</fullName>
    </recommendedName>
</protein>
<evidence type="ECO:0000256" key="3">
    <source>
        <dbReference type="ARBA" id="ARBA00023027"/>
    </source>
</evidence>
<evidence type="ECO:0000256" key="2">
    <source>
        <dbReference type="ARBA" id="ARBA00023002"/>
    </source>
</evidence>
<feature type="domain" description="D-isomer specific 2-hydroxyacid dehydrogenase catalytic" evidence="5">
    <location>
        <begin position="51"/>
        <end position="329"/>
    </location>
</feature>
<dbReference type="PANTHER" id="PTHR10996">
    <property type="entry name" value="2-HYDROXYACID DEHYDROGENASE-RELATED"/>
    <property type="match status" value="1"/>
</dbReference>
<dbReference type="Pfam" id="PF00389">
    <property type="entry name" value="2-Hacid_dh"/>
    <property type="match status" value="1"/>
</dbReference>
<gene>
    <name evidence="7" type="ORF">BUALT_Bualt01G0217300</name>
</gene>
<dbReference type="EMBL" id="WHWC01000001">
    <property type="protein sequence ID" value="KAG8391728.1"/>
    <property type="molecule type" value="Genomic_DNA"/>
</dbReference>
<dbReference type="PANTHER" id="PTHR10996:SF270">
    <property type="entry name" value="GLYOXYLATE_HYDROXYPYRUVATE REDUCTASE HPR3-LIKE"/>
    <property type="match status" value="1"/>
</dbReference>
<comment type="caution">
    <text evidence="7">The sequence shown here is derived from an EMBL/GenBank/DDBJ whole genome shotgun (WGS) entry which is preliminary data.</text>
</comment>
<dbReference type="SUPFAM" id="SSF51735">
    <property type="entry name" value="NAD(P)-binding Rossmann-fold domains"/>
    <property type="match status" value="1"/>
</dbReference>
<dbReference type="AlphaFoldDB" id="A0AAV6YAN6"/>
<feature type="domain" description="D-isomer specific 2-hydroxyacid dehydrogenase NAD-binding" evidence="6">
    <location>
        <begin position="124"/>
        <end position="298"/>
    </location>
</feature>
<dbReference type="CDD" id="cd12156">
    <property type="entry name" value="HPPR"/>
    <property type="match status" value="1"/>
</dbReference>
<keyword evidence="8" id="KW-1185">Reference proteome</keyword>
<name>A0AAV6YAN6_9LAMI</name>
<dbReference type="Pfam" id="PF02826">
    <property type="entry name" value="2-Hacid_dh_C"/>
    <property type="match status" value="1"/>
</dbReference>
<sequence length="332" mass="36528">MDAMAGKQSFEADQLPQIIVFGPPTFYKSHDKEFSSKFRVLKPWQSQLPLPEFLTAQAKNIRAALCSGVFKLTASILRHLPSLELVVSGSVGLNHIDLLECRRRGIAVATASTLYSGDVAELAVGLLLDVLRKISAGNRFVRNGLWLKQGDYYPLGSKLEGKQVGIVGLGSIGQEVAKRLEPFGCTISYHSRNRKLSVSYKFQPNIHQLATTSDILIICCALNEETRHMINRDVLLALGNEGVIVNVARGAIIDERELVWCLEKGEIAGAGLDVFENEPYVPQELRVLDNVVLSPHVAVLTVEASRDFYELASGNLEAFFSNQPLLSLVPNE</sequence>
<dbReference type="InterPro" id="IPR006139">
    <property type="entry name" value="D-isomer_2_OHA_DH_cat_dom"/>
</dbReference>
<dbReference type="SUPFAM" id="SSF52283">
    <property type="entry name" value="Formate/glycerate dehydrogenase catalytic domain-like"/>
    <property type="match status" value="1"/>
</dbReference>
<evidence type="ECO:0000256" key="4">
    <source>
        <dbReference type="RuleBase" id="RU003719"/>
    </source>
</evidence>
<evidence type="ECO:0000259" key="6">
    <source>
        <dbReference type="Pfam" id="PF02826"/>
    </source>
</evidence>
<keyword evidence="1" id="KW-0521">NADP</keyword>
<keyword evidence="2 4" id="KW-0560">Oxidoreductase</keyword>
<dbReference type="Gene3D" id="3.40.50.720">
    <property type="entry name" value="NAD(P)-binding Rossmann-like Domain"/>
    <property type="match status" value="2"/>
</dbReference>
<organism evidence="7 8">
    <name type="scientific">Buddleja alternifolia</name>
    <dbReference type="NCBI Taxonomy" id="168488"/>
    <lineage>
        <taxon>Eukaryota</taxon>
        <taxon>Viridiplantae</taxon>
        <taxon>Streptophyta</taxon>
        <taxon>Embryophyta</taxon>
        <taxon>Tracheophyta</taxon>
        <taxon>Spermatophyta</taxon>
        <taxon>Magnoliopsida</taxon>
        <taxon>eudicotyledons</taxon>
        <taxon>Gunneridae</taxon>
        <taxon>Pentapetalae</taxon>
        <taxon>asterids</taxon>
        <taxon>lamiids</taxon>
        <taxon>Lamiales</taxon>
        <taxon>Scrophulariaceae</taxon>
        <taxon>Buddlejeae</taxon>
        <taxon>Buddleja</taxon>
    </lineage>
</organism>
<evidence type="ECO:0000256" key="1">
    <source>
        <dbReference type="ARBA" id="ARBA00022857"/>
    </source>
</evidence>
<dbReference type="FunFam" id="3.40.50.720:FF:000213">
    <property type="entry name" value="Putative 2-hydroxyacid dehydrogenase"/>
    <property type="match status" value="1"/>
</dbReference>
<dbReference type="Proteomes" id="UP000826271">
    <property type="component" value="Unassembled WGS sequence"/>
</dbReference>
<evidence type="ECO:0008006" key="9">
    <source>
        <dbReference type="Google" id="ProtNLM"/>
    </source>
</evidence>
<reference evidence="7" key="1">
    <citation type="submission" date="2019-10" db="EMBL/GenBank/DDBJ databases">
        <authorList>
            <person name="Zhang R."/>
            <person name="Pan Y."/>
            <person name="Wang J."/>
            <person name="Ma R."/>
            <person name="Yu S."/>
        </authorList>
    </citation>
    <scope>NUCLEOTIDE SEQUENCE</scope>
    <source>
        <strain evidence="7">LA-IB0</strain>
        <tissue evidence="7">Leaf</tissue>
    </source>
</reference>
<evidence type="ECO:0000313" key="7">
    <source>
        <dbReference type="EMBL" id="KAG8391728.1"/>
    </source>
</evidence>
<evidence type="ECO:0000313" key="8">
    <source>
        <dbReference type="Proteomes" id="UP000826271"/>
    </source>
</evidence>
<dbReference type="GO" id="GO:0005829">
    <property type="term" value="C:cytosol"/>
    <property type="evidence" value="ECO:0007669"/>
    <property type="project" value="TreeGrafter"/>
</dbReference>
<dbReference type="GO" id="GO:0051287">
    <property type="term" value="F:NAD binding"/>
    <property type="evidence" value="ECO:0007669"/>
    <property type="project" value="InterPro"/>
</dbReference>
<proteinExistence type="inferred from homology"/>
<dbReference type="InterPro" id="IPR050223">
    <property type="entry name" value="D-isomer_2-hydroxyacid_DH"/>
</dbReference>
<dbReference type="PROSITE" id="PS00065">
    <property type="entry name" value="D_2_HYDROXYACID_DH_1"/>
    <property type="match status" value="1"/>
</dbReference>
<dbReference type="InterPro" id="IPR006140">
    <property type="entry name" value="D-isomer_DH_NAD-bd"/>
</dbReference>
<comment type="similarity">
    <text evidence="4">Belongs to the D-isomer specific 2-hydroxyacid dehydrogenase family.</text>
</comment>